<name>A0AC61R7T9_9FIRM</name>
<dbReference type="Proteomes" id="UP000308836">
    <property type="component" value="Unassembled WGS sequence"/>
</dbReference>
<keyword evidence="2" id="KW-1185">Reference proteome</keyword>
<comment type="caution">
    <text evidence="1">The sequence shown here is derived from an EMBL/GenBank/DDBJ whole genome shotgun (WGS) entry which is preliminary data.</text>
</comment>
<proteinExistence type="predicted"/>
<gene>
    <name evidence="1" type="ORF">E5336_04500</name>
</gene>
<protein>
    <submittedName>
        <fullName evidence="1">Uncharacterized protein</fullName>
    </submittedName>
</protein>
<organism evidence="1 2">
    <name type="scientific">Dubosiella muris</name>
    <dbReference type="NCBI Taxonomy" id="3038133"/>
    <lineage>
        <taxon>Bacteria</taxon>
        <taxon>Bacillati</taxon>
        <taxon>Bacillota</taxon>
        <taxon>Erysipelotrichia</taxon>
        <taxon>Erysipelotrichales</taxon>
        <taxon>Erysipelotrichaceae</taxon>
        <taxon>Dubosiella</taxon>
    </lineage>
</organism>
<evidence type="ECO:0000313" key="1">
    <source>
        <dbReference type="EMBL" id="TGY66329.1"/>
    </source>
</evidence>
<evidence type="ECO:0000313" key="2">
    <source>
        <dbReference type="Proteomes" id="UP000308836"/>
    </source>
</evidence>
<reference evidence="1" key="1">
    <citation type="submission" date="2019-04" db="EMBL/GenBank/DDBJ databases">
        <title>Microbes associate with the intestines of laboratory mice.</title>
        <authorList>
            <person name="Navarre W."/>
            <person name="Wong E."/>
            <person name="Huang K."/>
            <person name="Tropini C."/>
            <person name="Ng K."/>
            <person name="Yu B."/>
        </authorList>
    </citation>
    <scope>NUCLEOTIDE SEQUENCE</scope>
    <source>
        <strain evidence="1">NM09_H32</strain>
    </source>
</reference>
<dbReference type="EMBL" id="SRYG01000007">
    <property type="protein sequence ID" value="TGY66329.1"/>
    <property type="molecule type" value="Genomic_DNA"/>
</dbReference>
<accession>A0AC61R7T9</accession>
<sequence length="316" mass="35811">MKRFLKALGTGAGTALLVATGLFALAYGIRQIDPVLDQIHLAPLLLRFLSPEMIGAWSLFAAVFAALSVMLERHRLVRLLVFGFLLIGIGQRVLPRWTAIAEDELRQQVRQTAMMEAQAQVDTLDAQVFEYSGLPTIRFVQTEPVSQEEADRFADTVVRALPSFLLERCTSIILMEDTFFFQEEPAKNHENMIGYANSADMAVRILRSDLTGPYIDLSMPDRVLQPQDYYIHALAHELSHIFDYQWAYNEVFLSDSPAFQSLYAAEGRSLNDYASTSVAEFFAEASKYYLLYPDELLEKAPQTFQYFQNLYGEGTQ</sequence>